<dbReference type="InterPro" id="IPR036909">
    <property type="entry name" value="Cyt_c-like_dom_sf"/>
</dbReference>
<feature type="domain" description="Cytochrome c" evidence="5">
    <location>
        <begin position="35"/>
        <end position="134"/>
    </location>
</feature>
<keyword evidence="1 4" id="KW-0349">Heme</keyword>
<dbReference type="SUPFAM" id="SSF46626">
    <property type="entry name" value="Cytochrome c"/>
    <property type="match status" value="1"/>
</dbReference>
<name>A0A0W1A3S4_9GAMM</name>
<dbReference type="Gene3D" id="1.10.760.10">
    <property type="entry name" value="Cytochrome c-like domain"/>
    <property type="match status" value="1"/>
</dbReference>
<organism evidence="6 7">
    <name type="scientific">Legionella worsleiensis</name>
    <dbReference type="NCBI Taxonomy" id="45076"/>
    <lineage>
        <taxon>Bacteria</taxon>
        <taxon>Pseudomonadati</taxon>
        <taxon>Pseudomonadota</taxon>
        <taxon>Gammaproteobacteria</taxon>
        <taxon>Legionellales</taxon>
        <taxon>Legionellaceae</taxon>
        <taxon>Legionella</taxon>
    </lineage>
</organism>
<dbReference type="GO" id="GO:0009055">
    <property type="term" value="F:electron transfer activity"/>
    <property type="evidence" value="ECO:0007669"/>
    <property type="project" value="InterPro"/>
</dbReference>
<dbReference type="PATRIC" id="fig|45076.6.peg.2854"/>
<dbReference type="OrthoDB" id="9814708at2"/>
<proteinExistence type="predicted"/>
<gene>
    <name evidence="6" type="primary">cyc5</name>
    <name evidence="6" type="ORF">Lwor_2599</name>
</gene>
<dbReference type="InterPro" id="IPR009056">
    <property type="entry name" value="Cyt_c-like_dom"/>
</dbReference>
<keyword evidence="2 4" id="KW-0479">Metal-binding</keyword>
<evidence type="ECO:0000256" key="1">
    <source>
        <dbReference type="ARBA" id="ARBA00022617"/>
    </source>
</evidence>
<protein>
    <submittedName>
        <fullName evidence="6">Cytochrome c5</fullName>
    </submittedName>
</protein>
<sequence>MRTHFTVYVLILFMYFGTVYSESHHPQDFLKSIAGSKDEGEQIYSHYCVNCHAQKPLIPLGAPRIGQEEDWKSRLKQGFDILFLHTDEGFNAMPSRGGCFECTDRQLALAIISMVPKRAQKGLLTELEDYKKYK</sequence>
<dbReference type="AlphaFoldDB" id="A0A0W1A3S4"/>
<dbReference type="GO" id="GO:0020037">
    <property type="term" value="F:heme binding"/>
    <property type="evidence" value="ECO:0007669"/>
    <property type="project" value="InterPro"/>
</dbReference>
<dbReference type="PANTHER" id="PTHR40942:SF4">
    <property type="entry name" value="CYTOCHROME C5"/>
    <property type="match status" value="1"/>
</dbReference>
<dbReference type="Proteomes" id="UP000054662">
    <property type="component" value="Unassembled WGS sequence"/>
</dbReference>
<dbReference type="STRING" id="45076.Lwor_2599"/>
<keyword evidence="7" id="KW-1185">Reference proteome</keyword>
<dbReference type="RefSeq" id="WP_058494336.1">
    <property type="nucleotide sequence ID" value="NZ_CBCRUR010000028.1"/>
</dbReference>
<dbReference type="EMBL" id="LNZC01000031">
    <property type="protein sequence ID" value="KTD76033.1"/>
    <property type="molecule type" value="Genomic_DNA"/>
</dbReference>
<dbReference type="GO" id="GO:0046872">
    <property type="term" value="F:metal ion binding"/>
    <property type="evidence" value="ECO:0007669"/>
    <property type="project" value="UniProtKB-KW"/>
</dbReference>
<comment type="caution">
    <text evidence="6">The sequence shown here is derived from an EMBL/GenBank/DDBJ whole genome shotgun (WGS) entry which is preliminary data.</text>
</comment>
<evidence type="ECO:0000256" key="4">
    <source>
        <dbReference type="PROSITE-ProRule" id="PRU00433"/>
    </source>
</evidence>
<dbReference type="PROSITE" id="PS51007">
    <property type="entry name" value="CYTC"/>
    <property type="match status" value="1"/>
</dbReference>
<dbReference type="Pfam" id="PF13442">
    <property type="entry name" value="Cytochrome_CBB3"/>
    <property type="match status" value="1"/>
</dbReference>
<dbReference type="PANTHER" id="PTHR40942">
    <property type="match status" value="1"/>
</dbReference>
<evidence type="ECO:0000259" key="5">
    <source>
        <dbReference type="PROSITE" id="PS51007"/>
    </source>
</evidence>
<evidence type="ECO:0000256" key="3">
    <source>
        <dbReference type="ARBA" id="ARBA00023004"/>
    </source>
</evidence>
<keyword evidence="3 4" id="KW-0408">Iron</keyword>
<reference evidence="6 7" key="1">
    <citation type="submission" date="2015-11" db="EMBL/GenBank/DDBJ databases">
        <title>Genomic analysis of 38 Legionella species identifies large and diverse effector repertoires.</title>
        <authorList>
            <person name="Burstein D."/>
            <person name="Amaro F."/>
            <person name="Zusman T."/>
            <person name="Lifshitz Z."/>
            <person name="Cohen O."/>
            <person name="Gilbert J.A."/>
            <person name="Pupko T."/>
            <person name="Shuman H.A."/>
            <person name="Segal G."/>
        </authorList>
    </citation>
    <scope>NUCLEOTIDE SEQUENCE [LARGE SCALE GENOMIC DNA]</scope>
    <source>
        <strain evidence="6 7">ATCC 49508</strain>
    </source>
</reference>
<evidence type="ECO:0000313" key="6">
    <source>
        <dbReference type="EMBL" id="KTD76033.1"/>
    </source>
</evidence>
<evidence type="ECO:0000256" key="2">
    <source>
        <dbReference type="ARBA" id="ARBA00022723"/>
    </source>
</evidence>
<evidence type="ECO:0000313" key="7">
    <source>
        <dbReference type="Proteomes" id="UP000054662"/>
    </source>
</evidence>
<accession>A0A0W1A3S4</accession>